<protein>
    <submittedName>
        <fullName evidence="1">Uncharacterized protein</fullName>
    </submittedName>
</protein>
<evidence type="ECO:0000313" key="2">
    <source>
        <dbReference type="Proteomes" id="UP000287651"/>
    </source>
</evidence>
<organism evidence="1 2">
    <name type="scientific">Ensete ventricosum</name>
    <name type="common">Abyssinian banana</name>
    <name type="synonym">Musa ensete</name>
    <dbReference type="NCBI Taxonomy" id="4639"/>
    <lineage>
        <taxon>Eukaryota</taxon>
        <taxon>Viridiplantae</taxon>
        <taxon>Streptophyta</taxon>
        <taxon>Embryophyta</taxon>
        <taxon>Tracheophyta</taxon>
        <taxon>Spermatophyta</taxon>
        <taxon>Magnoliopsida</taxon>
        <taxon>Liliopsida</taxon>
        <taxon>Zingiberales</taxon>
        <taxon>Musaceae</taxon>
        <taxon>Ensete</taxon>
    </lineage>
</organism>
<dbReference type="Proteomes" id="UP000287651">
    <property type="component" value="Unassembled WGS sequence"/>
</dbReference>
<evidence type="ECO:0000313" key="1">
    <source>
        <dbReference type="EMBL" id="RRT33967.1"/>
    </source>
</evidence>
<dbReference type="EMBL" id="AMZH03027842">
    <property type="protein sequence ID" value="RRT33967.1"/>
    <property type="molecule type" value="Genomic_DNA"/>
</dbReference>
<gene>
    <name evidence="1" type="ORF">B296_00047951</name>
</gene>
<proteinExistence type="predicted"/>
<accession>A0A426X3B0</accession>
<reference evidence="1 2" key="1">
    <citation type="journal article" date="2014" name="Agronomy (Basel)">
        <title>A Draft Genome Sequence for Ensete ventricosum, the Drought-Tolerant Tree Against Hunger.</title>
        <authorList>
            <person name="Harrison J."/>
            <person name="Moore K.A."/>
            <person name="Paszkiewicz K."/>
            <person name="Jones T."/>
            <person name="Grant M."/>
            <person name="Ambacheew D."/>
            <person name="Muzemil S."/>
            <person name="Studholme D.J."/>
        </authorList>
    </citation>
    <scope>NUCLEOTIDE SEQUENCE [LARGE SCALE GENOMIC DNA]</scope>
</reference>
<comment type="caution">
    <text evidence="1">The sequence shown here is derived from an EMBL/GenBank/DDBJ whole genome shotgun (WGS) entry which is preliminary data.</text>
</comment>
<dbReference type="AlphaFoldDB" id="A0A426X3B0"/>
<name>A0A426X3B0_ENSVE</name>
<sequence>MLDELPPHRAILGPMPKLDPGFMCDLFSATPNNLSVSLGLLLANSLIPFWQAPDTLDELPMHSWRVPNRIV</sequence>